<comment type="caution">
    <text evidence="4">The sequence shown here is derived from an EMBL/GenBank/DDBJ whole genome shotgun (WGS) entry which is preliminary data.</text>
</comment>
<keyword evidence="5" id="KW-1185">Reference proteome</keyword>
<dbReference type="InterPro" id="IPR006145">
    <property type="entry name" value="PsdUridine_synth_RsuA/RluA"/>
</dbReference>
<dbReference type="Gene3D" id="3.30.70.1560">
    <property type="entry name" value="Alpha-L RNA-binding motif"/>
    <property type="match status" value="1"/>
</dbReference>
<dbReference type="InterPro" id="IPR050343">
    <property type="entry name" value="RsuA_PseudoU_synthase"/>
</dbReference>
<sequence>MVSQFVCVEDVRLLGEVDFDFPEGTHAIGRLDGLSEGLLLLSTNKRVTKLLFEGDRPHKRTYLVRVTNIMTPEKVQQLREGVTIRVRGRGEHRTAPCEVELLDAPPDVLPHQLEQNPRIPHSWLRISLYEGKRHQIRNMMLAVNHECRRLIRIAIDDIVLGDLAPGCVREIEEEQFFKLLKIDNGEDSAE</sequence>
<dbReference type="InterPro" id="IPR020103">
    <property type="entry name" value="PsdUridine_synth_cat_dom_sf"/>
</dbReference>
<feature type="domain" description="Pseudouridine synthase RsuA/RluA-like" evidence="3">
    <location>
        <begin position="24"/>
        <end position="141"/>
    </location>
</feature>
<evidence type="ECO:0000259" key="3">
    <source>
        <dbReference type="Pfam" id="PF00849"/>
    </source>
</evidence>
<dbReference type="Pfam" id="PF00849">
    <property type="entry name" value="PseudoU_synth_2"/>
    <property type="match status" value="1"/>
</dbReference>
<proteinExistence type="inferred from homology"/>
<evidence type="ECO:0000313" key="4">
    <source>
        <dbReference type="EMBL" id="GAA4464478.1"/>
    </source>
</evidence>
<dbReference type="PANTHER" id="PTHR47683:SF2">
    <property type="entry name" value="RNA-BINDING S4 DOMAIN-CONTAINING PROTEIN"/>
    <property type="match status" value="1"/>
</dbReference>
<dbReference type="InterPro" id="IPR042092">
    <property type="entry name" value="PsdUridine_s_RsuA/RluB/E/F_cat"/>
</dbReference>
<name>A0ABP8NEF2_9BACT</name>
<evidence type="ECO:0000313" key="5">
    <source>
        <dbReference type="Proteomes" id="UP001500067"/>
    </source>
</evidence>
<dbReference type="Proteomes" id="UP001500067">
    <property type="component" value="Unassembled WGS sequence"/>
</dbReference>
<evidence type="ECO:0000256" key="2">
    <source>
        <dbReference type="ARBA" id="ARBA00023235"/>
    </source>
</evidence>
<organism evidence="4 5">
    <name type="scientific">Nemorincola caseinilytica</name>
    <dbReference type="NCBI Taxonomy" id="2054315"/>
    <lineage>
        <taxon>Bacteria</taxon>
        <taxon>Pseudomonadati</taxon>
        <taxon>Bacteroidota</taxon>
        <taxon>Chitinophagia</taxon>
        <taxon>Chitinophagales</taxon>
        <taxon>Chitinophagaceae</taxon>
        <taxon>Nemorincola</taxon>
    </lineage>
</organism>
<gene>
    <name evidence="4" type="ORF">GCM10023093_14900</name>
</gene>
<dbReference type="InterPro" id="IPR018496">
    <property type="entry name" value="PsdUridine_synth_RsuA/RluB_CS"/>
</dbReference>
<dbReference type="EMBL" id="BAABFA010000010">
    <property type="protein sequence ID" value="GAA4464478.1"/>
    <property type="molecule type" value="Genomic_DNA"/>
</dbReference>
<dbReference type="InterPro" id="IPR020094">
    <property type="entry name" value="TruA/RsuA/RluB/E/F_N"/>
</dbReference>
<dbReference type="PANTHER" id="PTHR47683">
    <property type="entry name" value="PSEUDOURIDINE SYNTHASE FAMILY PROTEIN-RELATED"/>
    <property type="match status" value="1"/>
</dbReference>
<reference evidence="5" key="1">
    <citation type="journal article" date="2019" name="Int. J. Syst. Evol. Microbiol.">
        <title>The Global Catalogue of Microorganisms (GCM) 10K type strain sequencing project: providing services to taxonomists for standard genome sequencing and annotation.</title>
        <authorList>
            <consortium name="The Broad Institute Genomics Platform"/>
            <consortium name="The Broad Institute Genome Sequencing Center for Infectious Disease"/>
            <person name="Wu L."/>
            <person name="Ma J."/>
        </authorList>
    </citation>
    <scope>NUCLEOTIDE SEQUENCE [LARGE SCALE GENOMIC DNA]</scope>
    <source>
        <strain evidence="5">JCM 32105</strain>
    </source>
</reference>
<keyword evidence="2" id="KW-0413">Isomerase</keyword>
<accession>A0ABP8NEF2</accession>
<protein>
    <recommendedName>
        <fullName evidence="3">Pseudouridine synthase RsuA/RluA-like domain-containing protein</fullName>
    </recommendedName>
</protein>
<comment type="similarity">
    <text evidence="1">Belongs to the pseudouridine synthase RsuA family.</text>
</comment>
<evidence type="ECO:0000256" key="1">
    <source>
        <dbReference type="ARBA" id="ARBA00008348"/>
    </source>
</evidence>
<dbReference type="Gene3D" id="3.30.70.580">
    <property type="entry name" value="Pseudouridine synthase I, catalytic domain, N-terminal subdomain"/>
    <property type="match status" value="1"/>
</dbReference>
<dbReference type="PROSITE" id="PS01149">
    <property type="entry name" value="PSI_RSU"/>
    <property type="match status" value="1"/>
</dbReference>
<dbReference type="SUPFAM" id="SSF55120">
    <property type="entry name" value="Pseudouridine synthase"/>
    <property type="match status" value="1"/>
</dbReference>